<sequence>MLHRESVGSINWSDDKDNPFAPFTLYRLLVRPHQHETGNFLLLTILQRDITDTALQTVRATLVEREAEERAAQEALRESRIIRPDAYWQEEPFPAFGQYKASNQFIADMDWLGNTISVSLDQHPDDSSDIPPPAALATLRKLYAAPEKWQACLENWACDALLESARDWQDDTDDDGEPVPPLTAETFRQRIRLDLLSCRYDGSFAAWFDDGDLFAGHIIYVAVNPDGSFREATFMG</sequence>
<dbReference type="Pfam" id="PF10020">
    <property type="entry name" value="DUF2262"/>
    <property type="match status" value="1"/>
</dbReference>
<gene>
    <name evidence="2" type="ORF">HMPREF0198_1981</name>
</gene>
<keyword evidence="3" id="KW-1185">Reference proteome</keyword>
<comment type="caution">
    <text evidence="2">The sequence shown here is derived from an EMBL/GenBank/DDBJ whole genome shotgun (WGS) entry which is preliminary data.</text>
</comment>
<accession>C8NBV3</accession>
<name>C8NBV3_CARH6</name>
<protein>
    <recommendedName>
        <fullName evidence="1">DUF2262 domain-containing protein</fullName>
    </recommendedName>
</protein>
<proteinExistence type="predicted"/>
<dbReference type="EMBL" id="ACKY01000108">
    <property type="protein sequence ID" value="EEV87888.1"/>
    <property type="molecule type" value="Genomic_DNA"/>
</dbReference>
<dbReference type="GeneID" id="84790122"/>
<reference evidence="2 3" key="1">
    <citation type="submission" date="2009-08" db="EMBL/GenBank/DDBJ databases">
        <authorList>
            <person name="Qin X."/>
            <person name="Bachman B."/>
            <person name="Battles P."/>
            <person name="Bell A."/>
            <person name="Bess C."/>
            <person name="Bickham C."/>
            <person name="Chaboub L."/>
            <person name="Chen D."/>
            <person name="Coyle M."/>
            <person name="Deiros D.R."/>
            <person name="Dinh H."/>
            <person name="Forbes L."/>
            <person name="Fowler G."/>
            <person name="Francisco L."/>
            <person name="Fu Q."/>
            <person name="Gubbala S."/>
            <person name="Hale W."/>
            <person name="Han Y."/>
            <person name="Hemphill L."/>
            <person name="Highlander S.K."/>
            <person name="Hirani K."/>
            <person name="Hogues M."/>
            <person name="Jackson L."/>
            <person name="Jakkamsetti A."/>
            <person name="Javaid M."/>
            <person name="Jiang H."/>
            <person name="Korchina V."/>
            <person name="Kovar C."/>
            <person name="Lara F."/>
            <person name="Lee S."/>
            <person name="Mata R."/>
            <person name="Mathew T."/>
            <person name="Moen C."/>
            <person name="Morales K."/>
            <person name="Munidasa M."/>
            <person name="Nazareth L."/>
            <person name="Ngo R."/>
            <person name="Nguyen L."/>
            <person name="Okwuonu G."/>
            <person name="Ongeri F."/>
            <person name="Patil S."/>
            <person name="Petrosino J."/>
            <person name="Pham C."/>
            <person name="Pham P."/>
            <person name="Pu L.-L."/>
            <person name="Puazo M."/>
            <person name="Raj R."/>
            <person name="Reid J."/>
            <person name="Rouhana J."/>
            <person name="Saada N."/>
            <person name="Shang Y."/>
            <person name="Simmons D."/>
            <person name="Thornton R."/>
            <person name="Warren J."/>
            <person name="Weissenberger G."/>
            <person name="Zhang J."/>
            <person name="Zhang L."/>
            <person name="Zhou C."/>
            <person name="Zhu D."/>
            <person name="Muzny D."/>
            <person name="Worley K."/>
            <person name="Gibbs R."/>
        </authorList>
    </citation>
    <scope>NUCLEOTIDE SEQUENCE [LARGE SCALE GENOMIC DNA]</scope>
    <source>
        <strain evidence="3">ATCC 15826 / DSM 8339 / NCTC 10426 / 6573</strain>
    </source>
</reference>
<evidence type="ECO:0000313" key="2">
    <source>
        <dbReference type="EMBL" id="EEV87888.1"/>
    </source>
</evidence>
<feature type="domain" description="DUF2262" evidence="1">
    <location>
        <begin position="100"/>
        <end position="232"/>
    </location>
</feature>
<evidence type="ECO:0000313" key="3">
    <source>
        <dbReference type="Proteomes" id="UP000004870"/>
    </source>
</evidence>
<dbReference type="RefSeq" id="WP_004142110.1">
    <property type="nucleotide sequence ID" value="NZ_GG694027.1"/>
</dbReference>
<dbReference type="Proteomes" id="UP000004870">
    <property type="component" value="Unassembled WGS sequence"/>
</dbReference>
<evidence type="ECO:0000259" key="1">
    <source>
        <dbReference type="Pfam" id="PF10020"/>
    </source>
</evidence>
<dbReference type="HOGENOM" id="CLU_1173747_0_0_6"/>
<dbReference type="AlphaFoldDB" id="C8NBV3"/>
<organism evidence="2 3">
    <name type="scientific">Cardiobacterium hominis (strain ATCC 15826 / DSM 8339 / NCTC 10426 / 6573)</name>
    <dbReference type="NCBI Taxonomy" id="638300"/>
    <lineage>
        <taxon>Bacteria</taxon>
        <taxon>Pseudomonadati</taxon>
        <taxon>Pseudomonadota</taxon>
        <taxon>Gammaproteobacteria</taxon>
        <taxon>Cardiobacteriales</taxon>
        <taxon>Cardiobacteriaceae</taxon>
        <taxon>Cardiobacterium</taxon>
    </lineage>
</organism>
<dbReference type="InterPro" id="IPR019260">
    <property type="entry name" value="DUF2262"/>
</dbReference>
<dbReference type="OrthoDB" id="5915821at2"/>